<reference evidence="1 2" key="1">
    <citation type="submission" date="2019-03" db="EMBL/GenBank/DDBJ databases">
        <title>First draft genome of Liparis tanakae, snailfish: a comprehensive survey of snailfish specific genes.</title>
        <authorList>
            <person name="Kim W."/>
            <person name="Song I."/>
            <person name="Jeong J.-H."/>
            <person name="Kim D."/>
            <person name="Kim S."/>
            <person name="Ryu S."/>
            <person name="Song J.Y."/>
            <person name="Lee S.K."/>
        </authorList>
    </citation>
    <scope>NUCLEOTIDE SEQUENCE [LARGE SCALE GENOMIC DNA]</scope>
    <source>
        <tissue evidence="1">Muscle</tissue>
    </source>
</reference>
<comment type="caution">
    <text evidence="1">The sequence shown here is derived from an EMBL/GenBank/DDBJ whole genome shotgun (WGS) entry which is preliminary data.</text>
</comment>
<proteinExistence type="predicted"/>
<dbReference type="OrthoDB" id="8808401at2759"/>
<evidence type="ECO:0000313" key="1">
    <source>
        <dbReference type="EMBL" id="TNN64485.1"/>
    </source>
</evidence>
<keyword evidence="2" id="KW-1185">Reference proteome</keyword>
<dbReference type="EMBL" id="SRLO01000252">
    <property type="protein sequence ID" value="TNN64485.1"/>
    <property type="molecule type" value="Genomic_DNA"/>
</dbReference>
<gene>
    <name evidence="1" type="ORF">EYF80_025336</name>
</gene>
<accession>A0A4Z2HGV4</accession>
<protein>
    <submittedName>
        <fullName evidence="1">Uncharacterized protein</fullName>
    </submittedName>
</protein>
<dbReference type="AlphaFoldDB" id="A0A4Z2HGV4"/>
<name>A0A4Z2HGV4_9TELE</name>
<dbReference type="Proteomes" id="UP000314294">
    <property type="component" value="Unassembled WGS sequence"/>
</dbReference>
<organism evidence="1 2">
    <name type="scientific">Liparis tanakae</name>
    <name type="common">Tanaka's snailfish</name>
    <dbReference type="NCBI Taxonomy" id="230148"/>
    <lineage>
        <taxon>Eukaryota</taxon>
        <taxon>Metazoa</taxon>
        <taxon>Chordata</taxon>
        <taxon>Craniata</taxon>
        <taxon>Vertebrata</taxon>
        <taxon>Euteleostomi</taxon>
        <taxon>Actinopterygii</taxon>
        <taxon>Neopterygii</taxon>
        <taxon>Teleostei</taxon>
        <taxon>Neoteleostei</taxon>
        <taxon>Acanthomorphata</taxon>
        <taxon>Eupercaria</taxon>
        <taxon>Perciformes</taxon>
        <taxon>Cottioidei</taxon>
        <taxon>Cottales</taxon>
        <taxon>Liparidae</taxon>
        <taxon>Liparis</taxon>
    </lineage>
</organism>
<evidence type="ECO:0000313" key="2">
    <source>
        <dbReference type="Proteomes" id="UP000314294"/>
    </source>
</evidence>
<sequence>MSRLLLTAASKGLHWEISVFLKSDLSVVSESCYKRRMAESKADAESEAKAPDNDLVWTPDTSEFKATANRLEQLMKGMEVLLLDVEELRGHCSHQATELMRTAVALRQQQEELKEGYSDLSRDMQEITDSLEELFSTKSAFEAKEKQTQKLNRQF</sequence>